<evidence type="ECO:0000256" key="3">
    <source>
        <dbReference type="ARBA" id="ARBA00022729"/>
    </source>
</evidence>
<protein>
    <submittedName>
        <fullName evidence="6">Monosaccharide ABC transporter substrate-binding protein, CUT2 family</fullName>
    </submittedName>
</protein>
<dbReference type="RefSeq" id="WP_085489286.1">
    <property type="nucleotide sequence ID" value="NZ_FXAT01000016.1"/>
</dbReference>
<feature type="domain" description="Periplasmic binding protein" evidence="5">
    <location>
        <begin position="31"/>
        <end position="284"/>
    </location>
</feature>
<dbReference type="PANTHER" id="PTHR46847:SF1">
    <property type="entry name" value="D-ALLOSE-BINDING PERIPLASMIC PROTEIN-RELATED"/>
    <property type="match status" value="1"/>
</dbReference>
<gene>
    <name evidence="6" type="ORF">SAMN06265784_11638</name>
</gene>
<dbReference type="PANTHER" id="PTHR46847">
    <property type="entry name" value="D-ALLOSE-BINDING PERIPLASMIC PROTEIN-RELATED"/>
    <property type="match status" value="1"/>
</dbReference>
<name>A0A1X7M4D2_9BURK</name>
<feature type="chain" id="PRO_5013344591" evidence="4">
    <location>
        <begin position="24"/>
        <end position="333"/>
    </location>
</feature>
<dbReference type="AlphaFoldDB" id="A0A1X7M4D2"/>
<dbReference type="GO" id="GO:0030313">
    <property type="term" value="C:cell envelope"/>
    <property type="evidence" value="ECO:0007669"/>
    <property type="project" value="UniProtKB-SubCell"/>
</dbReference>
<evidence type="ECO:0000256" key="2">
    <source>
        <dbReference type="ARBA" id="ARBA00007639"/>
    </source>
</evidence>
<dbReference type="Pfam" id="PF13407">
    <property type="entry name" value="Peripla_BP_4"/>
    <property type="match status" value="1"/>
</dbReference>
<dbReference type="STRING" id="1515439.SAMN06265784_11638"/>
<organism evidence="6 7">
    <name type="scientific">Paraburkholderia susongensis</name>
    <dbReference type="NCBI Taxonomy" id="1515439"/>
    <lineage>
        <taxon>Bacteria</taxon>
        <taxon>Pseudomonadati</taxon>
        <taxon>Pseudomonadota</taxon>
        <taxon>Betaproteobacteria</taxon>
        <taxon>Burkholderiales</taxon>
        <taxon>Burkholderiaceae</taxon>
        <taxon>Paraburkholderia</taxon>
    </lineage>
</organism>
<accession>A0A1X7M4D2</accession>
<feature type="signal peptide" evidence="4">
    <location>
        <begin position="1"/>
        <end position="23"/>
    </location>
</feature>
<comment type="similarity">
    <text evidence="2">Belongs to the bacterial solute-binding protein 2 family.</text>
</comment>
<dbReference type="Proteomes" id="UP000193228">
    <property type="component" value="Unassembled WGS sequence"/>
</dbReference>
<dbReference type="EMBL" id="FXAT01000016">
    <property type="protein sequence ID" value="SMG60373.1"/>
    <property type="molecule type" value="Genomic_DNA"/>
</dbReference>
<reference evidence="7" key="1">
    <citation type="submission" date="2017-04" db="EMBL/GenBank/DDBJ databases">
        <authorList>
            <person name="Varghese N."/>
            <person name="Submissions S."/>
        </authorList>
    </citation>
    <scope>NUCLEOTIDE SEQUENCE [LARGE SCALE GENOMIC DNA]</scope>
    <source>
        <strain evidence="7">LMG 29540</strain>
    </source>
</reference>
<dbReference type="Gene3D" id="3.40.50.2300">
    <property type="match status" value="2"/>
</dbReference>
<dbReference type="InterPro" id="IPR028082">
    <property type="entry name" value="Peripla_BP_I"/>
</dbReference>
<proteinExistence type="inferred from homology"/>
<evidence type="ECO:0000313" key="6">
    <source>
        <dbReference type="EMBL" id="SMG60373.1"/>
    </source>
</evidence>
<dbReference type="GO" id="GO:0030246">
    <property type="term" value="F:carbohydrate binding"/>
    <property type="evidence" value="ECO:0007669"/>
    <property type="project" value="UniProtKB-ARBA"/>
</dbReference>
<dbReference type="OrthoDB" id="9769193at2"/>
<comment type="subcellular location">
    <subcellularLocation>
        <location evidence="1">Cell envelope</location>
    </subcellularLocation>
</comment>
<dbReference type="InterPro" id="IPR025997">
    <property type="entry name" value="SBP_2_dom"/>
</dbReference>
<evidence type="ECO:0000256" key="4">
    <source>
        <dbReference type="SAM" id="SignalP"/>
    </source>
</evidence>
<evidence type="ECO:0000259" key="5">
    <source>
        <dbReference type="Pfam" id="PF13407"/>
    </source>
</evidence>
<dbReference type="SUPFAM" id="SSF53822">
    <property type="entry name" value="Periplasmic binding protein-like I"/>
    <property type="match status" value="1"/>
</dbReference>
<sequence>MKFTKWFTSAALGATCVAAFAQSAPVKTWKIGAAVYGQRNEYAQLWVNAIKDHPAVKSGLVSLTVFDGRYDHMTQDGQFDTMITQKYDGALYIPIDSIAGGNVVRKATAAGLPVVGSNGPVKSDQLVSYIGSNDVLGGQLEATAVVKRLGGKGNVVILEGPVGQMGATQRGQGIDMVLKQNPGIKVLERKTANWSRAEALTLMQNWITAHPGQINGVIAENDEMALGAIAALKAAGIDPKTVPIAGIDGVTDAIKAIARGEMVLTERQDAKAQAQGALDILLRHEIGPSYKPQSAIWQQYASSMPWGDGAAKLYAVPWTEVTQANAAQFVAER</sequence>
<keyword evidence="3 4" id="KW-0732">Signal</keyword>
<evidence type="ECO:0000313" key="7">
    <source>
        <dbReference type="Proteomes" id="UP000193228"/>
    </source>
</evidence>
<evidence type="ECO:0000256" key="1">
    <source>
        <dbReference type="ARBA" id="ARBA00004196"/>
    </source>
</evidence>
<keyword evidence="7" id="KW-1185">Reference proteome</keyword>